<gene>
    <name evidence="8" type="ORF">NMK_2110</name>
</gene>
<dbReference type="OrthoDB" id="9784823at2"/>
<comment type="caution">
    <text evidence="8">The sequence shown here is derived from an EMBL/GenBank/DDBJ whole genome shotgun (WGS) entry which is preliminary data.</text>
</comment>
<dbReference type="GO" id="GO:0009007">
    <property type="term" value="F:site-specific DNA-methyltransferase (adenine-specific) activity"/>
    <property type="evidence" value="ECO:0007669"/>
    <property type="project" value="UniProtKB-EC"/>
</dbReference>
<dbReference type="Pfam" id="PF02384">
    <property type="entry name" value="N6_Mtase"/>
    <property type="match status" value="1"/>
</dbReference>
<keyword evidence="4 8" id="KW-0808">Transferase</keyword>
<evidence type="ECO:0000256" key="3">
    <source>
        <dbReference type="ARBA" id="ARBA00022603"/>
    </source>
</evidence>
<dbReference type="Proteomes" id="UP000245081">
    <property type="component" value="Unassembled WGS sequence"/>
</dbReference>
<dbReference type="Gene3D" id="3.40.50.150">
    <property type="entry name" value="Vaccinia Virus protein VP39"/>
    <property type="match status" value="1"/>
</dbReference>
<accession>A0A2R5FCS3</accession>
<proteinExistence type="inferred from homology"/>
<dbReference type="InterPro" id="IPR003356">
    <property type="entry name" value="DNA_methylase_A-5"/>
</dbReference>
<organism evidence="8 9">
    <name type="scientific">Novimethylophilus kurashikiensis</name>
    <dbReference type="NCBI Taxonomy" id="1825523"/>
    <lineage>
        <taxon>Bacteria</taxon>
        <taxon>Pseudomonadati</taxon>
        <taxon>Pseudomonadota</taxon>
        <taxon>Betaproteobacteria</taxon>
        <taxon>Nitrosomonadales</taxon>
        <taxon>Methylophilaceae</taxon>
        <taxon>Novimethylophilus</taxon>
    </lineage>
</organism>
<evidence type="ECO:0000313" key="9">
    <source>
        <dbReference type="Proteomes" id="UP000245081"/>
    </source>
</evidence>
<dbReference type="EMBL" id="BDOQ01000008">
    <property type="protein sequence ID" value="GBG14511.1"/>
    <property type="molecule type" value="Genomic_DNA"/>
</dbReference>
<name>A0A2R5FCS3_9PROT</name>
<protein>
    <recommendedName>
        <fullName evidence="2">site-specific DNA-methyltransferase (adenine-specific)</fullName>
        <ecNumber evidence="2">2.1.1.72</ecNumber>
    </recommendedName>
</protein>
<evidence type="ECO:0000256" key="1">
    <source>
        <dbReference type="ARBA" id="ARBA00006594"/>
    </source>
</evidence>
<evidence type="ECO:0000256" key="2">
    <source>
        <dbReference type="ARBA" id="ARBA00011900"/>
    </source>
</evidence>
<dbReference type="GO" id="GO:0032259">
    <property type="term" value="P:methylation"/>
    <property type="evidence" value="ECO:0007669"/>
    <property type="project" value="UniProtKB-KW"/>
</dbReference>
<comment type="similarity">
    <text evidence="1">Belongs to the N(4)/N(6)-methyltransferase family.</text>
</comment>
<feature type="domain" description="DNA methylase adenine-specific" evidence="7">
    <location>
        <begin position="71"/>
        <end position="214"/>
    </location>
</feature>
<sequence>MDARRMKPLVSALDMGYRYRPYEMLRYFLSGLRTLWGLPELDTVPEDASDAVVAGIEAYSELVSRSVPFEDILGPMYMELASHGSRQGLAQFFTPFPVASMMARMSMGDLEAHDGGLIRVCDPACGSGVMLLAFLNAAWTDYGPSMLQRISVTGVDLDVICAHMTAVQLIANCNVHSLKLGELLVLRGNSLMPWEGMQVVAHGTATADIVVAPPLSPERLAALAEAAAVTPGLV</sequence>
<dbReference type="GO" id="GO:0003677">
    <property type="term" value="F:DNA binding"/>
    <property type="evidence" value="ECO:0007669"/>
    <property type="project" value="InterPro"/>
</dbReference>
<dbReference type="PANTHER" id="PTHR33841:SF5">
    <property type="entry name" value="DNA METHYLASE (MODIFICATION METHYLASE) (METHYLTRANSFERASE)-RELATED"/>
    <property type="match status" value="1"/>
</dbReference>
<evidence type="ECO:0000256" key="5">
    <source>
        <dbReference type="ARBA" id="ARBA00022691"/>
    </source>
</evidence>
<reference evidence="8 9" key="1">
    <citation type="journal article" date="2018" name="Environ. Microbiol.">
        <title>Isolation and genomic characterization of Novimethylophilus kurashikiensis gen. nov. sp. nov., a new lanthanide-dependent methylotrophic species of Methylophilaceae.</title>
        <authorList>
            <person name="Lv H."/>
            <person name="Sahin N."/>
            <person name="Tani A."/>
        </authorList>
    </citation>
    <scope>NUCLEOTIDE SEQUENCE [LARGE SCALE GENOMIC DNA]</scope>
    <source>
        <strain evidence="8 9">La2-4</strain>
    </source>
</reference>
<dbReference type="InterPro" id="IPR029063">
    <property type="entry name" value="SAM-dependent_MTases_sf"/>
</dbReference>
<comment type="catalytic activity">
    <reaction evidence="6">
        <text>a 2'-deoxyadenosine in DNA + S-adenosyl-L-methionine = an N(6)-methyl-2'-deoxyadenosine in DNA + S-adenosyl-L-homocysteine + H(+)</text>
        <dbReference type="Rhea" id="RHEA:15197"/>
        <dbReference type="Rhea" id="RHEA-COMP:12418"/>
        <dbReference type="Rhea" id="RHEA-COMP:12419"/>
        <dbReference type="ChEBI" id="CHEBI:15378"/>
        <dbReference type="ChEBI" id="CHEBI:57856"/>
        <dbReference type="ChEBI" id="CHEBI:59789"/>
        <dbReference type="ChEBI" id="CHEBI:90615"/>
        <dbReference type="ChEBI" id="CHEBI:90616"/>
        <dbReference type="EC" id="2.1.1.72"/>
    </reaction>
</comment>
<evidence type="ECO:0000256" key="4">
    <source>
        <dbReference type="ARBA" id="ARBA00022679"/>
    </source>
</evidence>
<dbReference type="EC" id="2.1.1.72" evidence="2"/>
<dbReference type="GO" id="GO:0008170">
    <property type="term" value="F:N-methyltransferase activity"/>
    <property type="evidence" value="ECO:0007669"/>
    <property type="project" value="InterPro"/>
</dbReference>
<dbReference type="PRINTS" id="PR00507">
    <property type="entry name" value="N12N6MTFRASE"/>
</dbReference>
<dbReference type="SUPFAM" id="SSF53335">
    <property type="entry name" value="S-adenosyl-L-methionine-dependent methyltransferases"/>
    <property type="match status" value="1"/>
</dbReference>
<evidence type="ECO:0000256" key="6">
    <source>
        <dbReference type="ARBA" id="ARBA00047942"/>
    </source>
</evidence>
<dbReference type="PANTHER" id="PTHR33841">
    <property type="entry name" value="DNA METHYLTRANSFERASE YEEA-RELATED"/>
    <property type="match status" value="1"/>
</dbReference>
<keyword evidence="9" id="KW-1185">Reference proteome</keyword>
<keyword evidence="5" id="KW-0949">S-adenosyl-L-methionine</keyword>
<dbReference type="InterPro" id="IPR050953">
    <property type="entry name" value="N4_N6_ade-DNA_methylase"/>
</dbReference>
<keyword evidence="3 8" id="KW-0489">Methyltransferase</keyword>
<evidence type="ECO:0000313" key="8">
    <source>
        <dbReference type="EMBL" id="GBG14511.1"/>
    </source>
</evidence>
<evidence type="ECO:0000259" key="7">
    <source>
        <dbReference type="Pfam" id="PF02384"/>
    </source>
</evidence>
<dbReference type="AlphaFoldDB" id="A0A2R5FCS3"/>